<feature type="compositionally biased region" description="Basic and acidic residues" evidence="1">
    <location>
        <begin position="1"/>
        <end position="17"/>
    </location>
</feature>
<dbReference type="EMBL" id="JAMQYH010000005">
    <property type="protein sequence ID" value="KAJ1686100.1"/>
    <property type="molecule type" value="Genomic_DNA"/>
</dbReference>
<name>A0A9Q0HH39_9POAL</name>
<dbReference type="OrthoDB" id="1899413at2759"/>
<evidence type="ECO:0000313" key="3">
    <source>
        <dbReference type="Proteomes" id="UP001151287"/>
    </source>
</evidence>
<evidence type="ECO:0000256" key="1">
    <source>
        <dbReference type="SAM" id="MobiDB-lite"/>
    </source>
</evidence>
<protein>
    <submittedName>
        <fullName evidence="2">Uncharacterized protein</fullName>
    </submittedName>
</protein>
<feature type="region of interest" description="Disordered" evidence="1">
    <location>
        <begin position="45"/>
        <end position="108"/>
    </location>
</feature>
<dbReference type="Proteomes" id="UP001151287">
    <property type="component" value="Unassembled WGS sequence"/>
</dbReference>
<keyword evidence="3" id="KW-1185">Reference proteome</keyword>
<sequence>MEVRTVHRDEEGKKMPEKVPVPNTRHPETFRYIERKLVDKGLHRLDRHPVDGLGGIGVPPPKSGRGGKYTWEGPVGAIDSELDPAPPAVDPKDPNYVPEEEKVEEEEELVVGEVEVAKAPEAKEGVARIEVAPPLQD</sequence>
<evidence type="ECO:0000313" key="2">
    <source>
        <dbReference type="EMBL" id="KAJ1686100.1"/>
    </source>
</evidence>
<comment type="caution">
    <text evidence="2">The sequence shown here is derived from an EMBL/GenBank/DDBJ whole genome shotgun (WGS) entry which is preliminary data.</text>
</comment>
<feature type="region of interest" description="Disordered" evidence="1">
    <location>
        <begin position="1"/>
        <end position="27"/>
    </location>
</feature>
<reference evidence="2" key="1">
    <citation type="journal article" date="2022" name="Cell">
        <title>Repeat-based holocentromeres influence genome architecture and karyotype evolution.</title>
        <authorList>
            <person name="Hofstatter P.G."/>
            <person name="Thangavel G."/>
            <person name="Lux T."/>
            <person name="Neumann P."/>
            <person name="Vondrak T."/>
            <person name="Novak P."/>
            <person name="Zhang M."/>
            <person name="Costa L."/>
            <person name="Castellani M."/>
            <person name="Scott A."/>
            <person name="Toegelov H."/>
            <person name="Fuchs J."/>
            <person name="Mata-Sucre Y."/>
            <person name="Dias Y."/>
            <person name="Vanzela A.L.L."/>
            <person name="Huettel B."/>
            <person name="Almeida C.C.S."/>
            <person name="Simkova H."/>
            <person name="Souza G."/>
            <person name="Pedrosa-Harand A."/>
            <person name="Macas J."/>
            <person name="Mayer K.F.X."/>
            <person name="Houben A."/>
            <person name="Marques A."/>
        </authorList>
    </citation>
    <scope>NUCLEOTIDE SEQUENCE</scope>
    <source>
        <strain evidence="2">RhyBre1mFocal</strain>
    </source>
</reference>
<accession>A0A9Q0HH39</accession>
<dbReference type="AlphaFoldDB" id="A0A9Q0HH39"/>
<proteinExistence type="predicted"/>
<gene>
    <name evidence="2" type="ORF">LUZ63_017490</name>
</gene>
<organism evidence="2 3">
    <name type="scientific">Rhynchospora breviuscula</name>
    <dbReference type="NCBI Taxonomy" id="2022672"/>
    <lineage>
        <taxon>Eukaryota</taxon>
        <taxon>Viridiplantae</taxon>
        <taxon>Streptophyta</taxon>
        <taxon>Embryophyta</taxon>
        <taxon>Tracheophyta</taxon>
        <taxon>Spermatophyta</taxon>
        <taxon>Magnoliopsida</taxon>
        <taxon>Liliopsida</taxon>
        <taxon>Poales</taxon>
        <taxon>Cyperaceae</taxon>
        <taxon>Cyperoideae</taxon>
        <taxon>Rhynchosporeae</taxon>
        <taxon>Rhynchospora</taxon>
    </lineage>
</organism>